<sequence>MFAGMLDVPQPTVQDVLDECPVVEMHDSPDDLYHFLIALYDGLQVPFPRPVMFAHLAAVLRISTKYIVSHLRHQCLARLKSDWPSTLEGWDARENQASSPRGCYSPRQYTAHPILVIELAIEFGLNEILPSAFYDLSRYGPSKIMYGTPGIGSVLSSPGRELAQNYLINFLSLHLETRQPSSGCWYRNSSPPSKAHPCAQAFQQMYIDIFRCIGGVSIGRDADPLFTLSQGMDRLTRPDKSEGERARALICGSCKVELLSDCTKGREAAWALIPEWFGLVEESKEVSNDENRVD</sequence>
<protein>
    <recommendedName>
        <fullName evidence="3">BTB domain-containing protein</fullName>
    </recommendedName>
</protein>
<evidence type="ECO:0008006" key="3">
    <source>
        <dbReference type="Google" id="ProtNLM"/>
    </source>
</evidence>
<name>A0A1Q3E8R7_LENED</name>
<dbReference type="STRING" id="5353.A0A1Q3E8R7"/>
<dbReference type="AlphaFoldDB" id="A0A1Q3E8R7"/>
<organism evidence="1 2">
    <name type="scientific">Lentinula edodes</name>
    <name type="common">Shiitake mushroom</name>
    <name type="synonym">Lentinus edodes</name>
    <dbReference type="NCBI Taxonomy" id="5353"/>
    <lineage>
        <taxon>Eukaryota</taxon>
        <taxon>Fungi</taxon>
        <taxon>Dikarya</taxon>
        <taxon>Basidiomycota</taxon>
        <taxon>Agaricomycotina</taxon>
        <taxon>Agaricomycetes</taxon>
        <taxon>Agaricomycetidae</taxon>
        <taxon>Agaricales</taxon>
        <taxon>Marasmiineae</taxon>
        <taxon>Omphalotaceae</taxon>
        <taxon>Lentinula</taxon>
    </lineage>
</organism>
<evidence type="ECO:0000313" key="1">
    <source>
        <dbReference type="EMBL" id="GAW03561.1"/>
    </source>
</evidence>
<reference evidence="1 2" key="1">
    <citation type="submission" date="2016-08" db="EMBL/GenBank/DDBJ databases">
        <authorList>
            <consortium name="Lentinula edodes genome sequencing consortium"/>
            <person name="Sakamoto Y."/>
            <person name="Nakade K."/>
            <person name="Sato S."/>
            <person name="Yoshida Y."/>
            <person name="Miyazaki K."/>
            <person name="Natsume S."/>
            <person name="Konno N."/>
        </authorList>
    </citation>
    <scope>NUCLEOTIDE SEQUENCE [LARGE SCALE GENOMIC DNA]</scope>
    <source>
        <strain evidence="1 2">NBRC 111202</strain>
    </source>
</reference>
<dbReference type="Proteomes" id="UP000188533">
    <property type="component" value="Unassembled WGS sequence"/>
</dbReference>
<gene>
    <name evidence="1" type="ORF">LENED_005294</name>
</gene>
<reference evidence="1 2" key="2">
    <citation type="submission" date="2017-02" db="EMBL/GenBank/DDBJ databases">
        <title>A genome survey and senescence transcriptome analysis in Lentinula edodes.</title>
        <authorList>
            <person name="Sakamoto Y."/>
            <person name="Nakade K."/>
            <person name="Sato S."/>
            <person name="Yoshida Y."/>
            <person name="Miyazaki K."/>
            <person name="Natsume S."/>
            <person name="Konno N."/>
        </authorList>
    </citation>
    <scope>NUCLEOTIDE SEQUENCE [LARGE SCALE GENOMIC DNA]</scope>
    <source>
        <strain evidence="1 2">NBRC 111202</strain>
    </source>
</reference>
<evidence type="ECO:0000313" key="2">
    <source>
        <dbReference type="Proteomes" id="UP000188533"/>
    </source>
</evidence>
<keyword evidence="2" id="KW-1185">Reference proteome</keyword>
<proteinExistence type="predicted"/>
<dbReference type="EMBL" id="BDGU01000149">
    <property type="protein sequence ID" value="GAW03561.1"/>
    <property type="molecule type" value="Genomic_DNA"/>
</dbReference>
<accession>A0A1Q3E8R7</accession>
<comment type="caution">
    <text evidence="1">The sequence shown here is derived from an EMBL/GenBank/DDBJ whole genome shotgun (WGS) entry which is preliminary data.</text>
</comment>